<gene>
    <name evidence="4" type="ORF">BJ983_000998</name>
</gene>
<dbReference type="Proteomes" id="UP000535890">
    <property type="component" value="Unassembled WGS sequence"/>
</dbReference>
<reference evidence="4 5" key="1">
    <citation type="submission" date="2020-07" db="EMBL/GenBank/DDBJ databases">
        <title>Sequencing the genomes of 1000 actinobacteria strains.</title>
        <authorList>
            <person name="Klenk H.-P."/>
        </authorList>
    </citation>
    <scope>NUCLEOTIDE SEQUENCE [LARGE SCALE GENOMIC DNA]</scope>
    <source>
        <strain evidence="4 5">DSM 45772</strain>
    </source>
</reference>
<evidence type="ECO:0000313" key="4">
    <source>
        <dbReference type="EMBL" id="NYD34896.1"/>
    </source>
</evidence>
<feature type="region of interest" description="Disordered" evidence="2">
    <location>
        <begin position="489"/>
        <end position="508"/>
    </location>
</feature>
<dbReference type="AlphaFoldDB" id="A0A7Y9J4G4"/>
<comment type="caution">
    <text evidence="4">The sequence shown here is derived from an EMBL/GenBank/DDBJ whole genome shotgun (WGS) entry which is preliminary data.</text>
</comment>
<dbReference type="GO" id="GO:0003676">
    <property type="term" value="F:nucleic acid binding"/>
    <property type="evidence" value="ECO:0007669"/>
    <property type="project" value="InterPro"/>
</dbReference>
<dbReference type="SMART" id="SM00507">
    <property type="entry name" value="HNHc"/>
    <property type="match status" value="1"/>
</dbReference>
<feature type="region of interest" description="Disordered" evidence="2">
    <location>
        <begin position="234"/>
        <end position="339"/>
    </location>
</feature>
<organism evidence="4 5">
    <name type="scientific">Actinomycetospora corticicola</name>
    <dbReference type="NCBI Taxonomy" id="663602"/>
    <lineage>
        <taxon>Bacteria</taxon>
        <taxon>Bacillati</taxon>
        <taxon>Actinomycetota</taxon>
        <taxon>Actinomycetes</taxon>
        <taxon>Pseudonocardiales</taxon>
        <taxon>Pseudonocardiaceae</taxon>
        <taxon>Actinomycetospora</taxon>
    </lineage>
</organism>
<dbReference type="Gene3D" id="1.10.30.50">
    <property type="match status" value="1"/>
</dbReference>
<evidence type="ECO:0000313" key="5">
    <source>
        <dbReference type="Proteomes" id="UP000535890"/>
    </source>
</evidence>
<dbReference type="InterPro" id="IPR003870">
    <property type="entry name" value="DUF222"/>
</dbReference>
<proteinExistence type="inferred from homology"/>
<feature type="domain" description="HNH nuclease" evidence="3">
    <location>
        <begin position="409"/>
        <end position="461"/>
    </location>
</feature>
<evidence type="ECO:0000259" key="3">
    <source>
        <dbReference type="SMART" id="SM00507"/>
    </source>
</evidence>
<evidence type="ECO:0000256" key="2">
    <source>
        <dbReference type="SAM" id="MobiDB-lite"/>
    </source>
</evidence>
<comment type="similarity">
    <text evidence="1">Belongs to the Rv1128c/1148c/1588c/1702c/1945/3466 family.</text>
</comment>
<name>A0A7Y9J4G4_9PSEU</name>
<sequence length="508" mass="54667">MSVGAADEAVMERARGAMTAARLAEHALLAAIGDLAETAAWTTTGHRDLGRFLEELWRVDHAHAAHLLRHAEQTLQMVALSGQELPPRLPASAQAAAEGAIGEEHLRVLVRAMDRVRSIEDIEPEQVAAAEDLLAQTARQLSPRGLERVAARLLATLDPDGIAPGEPDEPDDEWLLVHRRDGSLAFTGHIHGAADVELLLETLDALAGPAGPDDTRPLGARRAEALLDLCAAAHTGTGPIDPHDPEPRTEATGGSAKADEDPDPWPTGPADFREADGEDSDLDRRHGRLQLVPDDLDGNDVGSRPADADTATRRQSPSTSDAPPAPTTTPPGAHRAERLPIPARAQIALTIPLDWLRGQVGHAAFDTGRPLDPATARRLACDAQILPVVLGTRSEPLELGRATYAVTEALRRLLTIRDRGCAHPGCTRRPRRCHAHHIRHWIDGGPTDPDNLVLLCRYHHHLVHHGGWEIHMLSGRPWFIPPLWIDPDRQPIPGGGNPPESPPGTVAA</sequence>
<dbReference type="GO" id="GO:0004519">
    <property type="term" value="F:endonuclease activity"/>
    <property type="evidence" value="ECO:0007669"/>
    <property type="project" value="InterPro"/>
</dbReference>
<keyword evidence="5" id="KW-1185">Reference proteome</keyword>
<dbReference type="RefSeq" id="WP_179792803.1">
    <property type="nucleotide sequence ID" value="NZ_BAABHP010000003.1"/>
</dbReference>
<protein>
    <recommendedName>
        <fullName evidence="3">HNH nuclease domain-containing protein</fullName>
    </recommendedName>
</protein>
<evidence type="ECO:0000256" key="1">
    <source>
        <dbReference type="ARBA" id="ARBA00023450"/>
    </source>
</evidence>
<dbReference type="Pfam" id="PF01844">
    <property type="entry name" value="HNH"/>
    <property type="match status" value="1"/>
</dbReference>
<dbReference type="Pfam" id="PF02720">
    <property type="entry name" value="DUF222"/>
    <property type="match status" value="2"/>
</dbReference>
<dbReference type="InterPro" id="IPR002711">
    <property type="entry name" value="HNH"/>
</dbReference>
<dbReference type="CDD" id="cd00085">
    <property type="entry name" value="HNHc"/>
    <property type="match status" value="1"/>
</dbReference>
<dbReference type="EMBL" id="JACCBN010000001">
    <property type="protein sequence ID" value="NYD34896.1"/>
    <property type="molecule type" value="Genomic_DNA"/>
</dbReference>
<dbReference type="InterPro" id="IPR003615">
    <property type="entry name" value="HNH_nuc"/>
</dbReference>
<dbReference type="GO" id="GO:0008270">
    <property type="term" value="F:zinc ion binding"/>
    <property type="evidence" value="ECO:0007669"/>
    <property type="project" value="InterPro"/>
</dbReference>
<accession>A0A7Y9J4G4</accession>